<reference evidence="6 7" key="1">
    <citation type="submission" date="2017-08" db="EMBL/GenBank/DDBJ databases">
        <title>Genome sequence of Streptomyces albireticuli NRRL B-1670.</title>
        <authorList>
            <person name="Graham D.E."/>
            <person name="Mahan K.M."/>
            <person name="Klingeman D.M."/>
            <person name="Hettich R.L."/>
            <person name="Parry R.J."/>
            <person name="Spain J.C."/>
        </authorList>
    </citation>
    <scope>NUCLEOTIDE SEQUENCE [LARGE SCALE GENOMIC DNA]</scope>
    <source>
        <strain evidence="6 7">NRRL B-1670</strain>
    </source>
</reference>
<dbReference type="InterPro" id="IPR010618">
    <property type="entry name" value="RPF"/>
</dbReference>
<dbReference type="PANTHER" id="PTHR34700:SF4">
    <property type="entry name" value="PHAGE-LIKE ELEMENT PBSX PROTEIN XKDP"/>
    <property type="match status" value="1"/>
</dbReference>
<keyword evidence="7" id="KW-1185">Reference proteome</keyword>
<keyword evidence="4" id="KW-0732">Signal</keyword>
<keyword evidence="2" id="KW-0378">Hydrolase</keyword>
<feature type="compositionally biased region" description="Low complexity" evidence="3">
    <location>
        <begin position="264"/>
        <end position="282"/>
    </location>
</feature>
<evidence type="ECO:0000256" key="3">
    <source>
        <dbReference type="SAM" id="MobiDB-lite"/>
    </source>
</evidence>
<dbReference type="AlphaFoldDB" id="A0A2A2CXD5"/>
<feature type="region of interest" description="Disordered" evidence="3">
    <location>
        <begin position="105"/>
        <end position="319"/>
    </location>
</feature>
<dbReference type="CDD" id="cd00118">
    <property type="entry name" value="LysM"/>
    <property type="match status" value="1"/>
</dbReference>
<feature type="signal peptide" evidence="4">
    <location>
        <begin position="1"/>
        <end position="40"/>
    </location>
</feature>
<dbReference type="SMART" id="SM00257">
    <property type="entry name" value="LysM"/>
    <property type="match status" value="1"/>
</dbReference>
<feature type="compositionally biased region" description="Basic and acidic residues" evidence="3">
    <location>
        <begin position="285"/>
        <end position="309"/>
    </location>
</feature>
<feature type="compositionally biased region" description="Pro residues" evidence="3">
    <location>
        <begin position="254"/>
        <end position="263"/>
    </location>
</feature>
<dbReference type="InterPro" id="IPR052196">
    <property type="entry name" value="Bact_Kbp"/>
</dbReference>
<dbReference type="PANTHER" id="PTHR34700">
    <property type="entry name" value="POTASSIUM BINDING PROTEIN KBP"/>
    <property type="match status" value="1"/>
</dbReference>
<feature type="chain" id="PRO_5013285289" evidence="4">
    <location>
        <begin position="41"/>
        <end position="367"/>
    </location>
</feature>
<dbReference type="Pfam" id="PF01476">
    <property type="entry name" value="LysM"/>
    <property type="match status" value="1"/>
</dbReference>
<evidence type="ECO:0000256" key="4">
    <source>
        <dbReference type="SAM" id="SignalP"/>
    </source>
</evidence>
<feature type="domain" description="LysM" evidence="5">
    <location>
        <begin position="316"/>
        <end position="365"/>
    </location>
</feature>
<feature type="compositionally biased region" description="Low complexity" evidence="3">
    <location>
        <begin position="176"/>
        <end position="227"/>
    </location>
</feature>
<dbReference type="EMBL" id="NSJV01000610">
    <property type="protein sequence ID" value="PAU44863.1"/>
    <property type="molecule type" value="Genomic_DNA"/>
</dbReference>
<dbReference type="InterPro" id="IPR018392">
    <property type="entry name" value="LysM"/>
</dbReference>
<protein>
    <submittedName>
        <fullName evidence="6">Transglycosylase</fullName>
    </submittedName>
</protein>
<accession>A0A2A2CXD5</accession>
<dbReference type="Proteomes" id="UP000218944">
    <property type="component" value="Unassembled WGS sequence"/>
</dbReference>
<dbReference type="Gene3D" id="3.10.350.10">
    <property type="entry name" value="LysM domain"/>
    <property type="match status" value="1"/>
</dbReference>
<feature type="compositionally biased region" description="Low complexity" evidence="3">
    <location>
        <begin position="142"/>
        <end position="157"/>
    </location>
</feature>
<evidence type="ECO:0000256" key="2">
    <source>
        <dbReference type="ARBA" id="ARBA00022801"/>
    </source>
</evidence>
<name>A0A2A2CXD5_9ACTN</name>
<dbReference type="InterPro" id="IPR036779">
    <property type="entry name" value="LysM_dom_sf"/>
</dbReference>
<comment type="caution">
    <text evidence="6">The sequence shown here is derived from an EMBL/GenBank/DDBJ whole genome shotgun (WGS) entry which is preliminary data.</text>
</comment>
<evidence type="ECO:0000313" key="7">
    <source>
        <dbReference type="Proteomes" id="UP000218944"/>
    </source>
</evidence>
<evidence type="ECO:0000259" key="5">
    <source>
        <dbReference type="PROSITE" id="PS51782"/>
    </source>
</evidence>
<dbReference type="CDD" id="cd13925">
    <property type="entry name" value="RPF"/>
    <property type="match status" value="1"/>
</dbReference>
<proteinExistence type="inferred from homology"/>
<evidence type="ECO:0000313" key="6">
    <source>
        <dbReference type="EMBL" id="PAU44863.1"/>
    </source>
</evidence>
<dbReference type="SUPFAM" id="SSF53955">
    <property type="entry name" value="Lysozyme-like"/>
    <property type="match status" value="1"/>
</dbReference>
<comment type="similarity">
    <text evidence="1">Belongs to the transglycosylase family. Rpf subfamily.</text>
</comment>
<dbReference type="Pfam" id="PF06737">
    <property type="entry name" value="Transglycosylas"/>
    <property type="match status" value="1"/>
</dbReference>
<dbReference type="GO" id="GO:0016787">
    <property type="term" value="F:hydrolase activity"/>
    <property type="evidence" value="ECO:0007669"/>
    <property type="project" value="UniProtKB-KW"/>
</dbReference>
<dbReference type="Gene3D" id="1.10.530.10">
    <property type="match status" value="1"/>
</dbReference>
<evidence type="ECO:0000256" key="1">
    <source>
        <dbReference type="ARBA" id="ARBA00010830"/>
    </source>
</evidence>
<dbReference type="PROSITE" id="PS51782">
    <property type="entry name" value="LYSM"/>
    <property type="match status" value="1"/>
</dbReference>
<dbReference type="InterPro" id="IPR023346">
    <property type="entry name" value="Lysozyme-like_dom_sf"/>
</dbReference>
<organism evidence="6 7">
    <name type="scientific">Streptomyces albireticuli</name>
    <dbReference type="NCBI Taxonomy" id="1940"/>
    <lineage>
        <taxon>Bacteria</taxon>
        <taxon>Bacillati</taxon>
        <taxon>Actinomycetota</taxon>
        <taxon>Actinomycetes</taxon>
        <taxon>Kitasatosporales</taxon>
        <taxon>Streptomycetaceae</taxon>
        <taxon>Streptomyces</taxon>
    </lineage>
</organism>
<sequence>MRSGNGRHRRPRQAPAIVVAAGVTGSALAMPLLAATGAHAADAPTWDRVAQCESGGMWSANAGNGSYGGLQLTQELWEQNGGRTYAPRPDLASRSQQIAVAEKILNGSGPGTWRNCGTSAGLGKNGPAPEVNPGSTKDPSREAPSAPRAPEHSPSPSTGRPDSDASARPTEPSKPAEPSGSAKPSEPSSSPSPSAPAPSGTPSGSAKPGKDAGSPSGTPSDTPSAPAGERPDAGHGGTPTDDPTEIPTGSGPSAPGPVNPPTGTPGTSPGPADSGTPGTPAGEGTGKHRADPPRSDGGERPSRGGDEARPGVPAAGDYTVRAGDNLSAIAEKHSVTGGWHSLYERNEKVVGKDPDLILPGQKLEMGK</sequence>
<gene>
    <name evidence="6" type="ORF">CK936_32670</name>
</gene>